<organism evidence="3">
    <name type="scientific">Candidatus Methanophagaceae archaeon ANME-1 ERB6</name>
    <dbReference type="NCBI Taxonomy" id="2759912"/>
    <lineage>
        <taxon>Archaea</taxon>
        <taxon>Methanobacteriati</taxon>
        <taxon>Methanobacteriota</taxon>
        <taxon>Stenosarchaea group</taxon>
        <taxon>Methanomicrobia</taxon>
        <taxon>Candidatus Methanophagales</taxon>
        <taxon>Candidatus Methanophagaceae</taxon>
    </lineage>
</organism>
<accession>A0A7G9Z1A5</accession>
<dbReference type="SUPFAM" id="SSF50199">
    <property type="entry name" value="Staphylococcal nuclease"/>
    <property type="match status" value="1"/>
</dbReference>
<dbReference type="SMART" id="SM00318">
    <property type="entry name" value="SNc"/>
    <property type="match status" value="1"/>
</dbReference>
<sequence length="274" mass="30089">MLKRRSCHSTKTGKSKLKIPIFLILVLISLFLFAAIGSIEAGGGCCSYHGGVCSYQCPNEGIGYRCCDGTPLSAKCAPDYPQCSNYIAPTLTPVPTPTPFEGTPSVSLSVWKGSLNTTKLGESGIVIKVVDGDTFDVEGIGRIRLADVNTPEMDSKEGREAKEYVKGLCYQKKVYLDIDDLYVTGKYGRIIAVVYVPYNEMHYVNLNQLLLQEGYAEARDYRNEFDPDDWMGPREYVAIEPSPVRSPLLIPGFEFWLAMSGGVVAAICLIGRGR</sequence>
<dbReference type="InterPro" id="IPR016071">
    <property type="entry name" value="Staphylococal_nuclease_OB-fold"/>
</dbReference>
<evidence type="ECO:0000259" key="2">
    <source>
        <dbReference type="PROSITE" id="PS50830"/>
    </source>
</evidence>
<name>A0A7G9Z1A5_9EURY</name>
<keyword evidence="1" id="KW-1133">Transmembrane helix</keyword>
<dbReference type="InterPro" id="IPR035437">
    <property type="entry name" value="SNase_OB-fold_sf"/>
</dbReference>
<dbReference type="Gene3D" id="2.40.50.90">
    <property type="match status" value="1"/>
</dbReference>
<keyword evidence="1" id="KW-0472">Membrane</keyword>
<feature type="domain" description="TNase-like" evidence="2">
    <location>
        <begin position="120"/>
        <end position="222"/>
    </location>
</feature>
<proteinExistence type="predicted"/>
<dbReference type="AlphaFoldDB" id="A0A7G9Z1A5"/>
<evidence type="ECO:0000313" key="3">
    <source>
        <dbReference type="EMBL" id="QNO54039.1"/>
    </source>
</evidence>
<feature type="transmembrane region" description="Helical" evidence="1">
    <location>
        <begin position="248"/>
        <end position="270"/>
    </location>
</feature>
<reference evidence="3" key="1">
    <citation type="submission" date="2020-06" db="EMBL/GenBank/DDBJ databases">
        <title>Unique genomic features of the anaerobic methanotrophic archaea.</title>
        <authorList>
            <person name="Chadwick G.L."/>
            <person name="Skennerton C.T."/>
            <person name="Laso-Perez R."/>
            <person name="Leu A.O."/>
            <person name="Speth D.R."/>
            <person name="Yu H."/>
            <person name="Morgan-Lang C."/>
            <person name="Hatzenpichler R."/>
            <person name="Goudeau D."/>
            <person name="Malmstrom R."/>
            <person name="Brazelton W.J."/>
            <person name="Woyke T."/>
            <person name="Hallam S.J."/>
            <person name="Tyson G.W."/>
            <person name="Wegener G."/>
            <person name="Boetius A."/>
            <person name="Orphan V."/>
        </authorList>
    </citation>
    <scope>NUCLEOTIDE SEQUENCE</scope>
</reference>
<keyword evidence="1" id="KW-0812">Transmembrane</keyword>
<dbReference type="PROSITE" id="PS50830">
    <property type="entry name" value="TNASE_3"/>
    <property type="match status" value="1"/>
</dbReference>
<dbReference type="Pfam" id="PF00565">
    <property type="entry name" value="SNase"/>
    <property type="match status" value="1"/>
</dbReference>
<protein>
    <recommendedName>
        <fullName evidence="2">TNase-like domain-containing protein</fullName>
    </recommendedName>
</protein>
<gene>
    <name evidence="3" type="ORF">KFAGBJAM_00021</name>
</gene>
<dbReference type="EMBL" id="MT631559">
    <property type="protein sequence ID" value="QNO54039.1"/>
    <property type="molecule type" value="Genomic_DNA"/>
</dbReference>
<evidence type="ECO:0000256" key="1">
    <source>
        <dbReference type="SAM" id="Phobius"/>
    </source>
</evidence>